<dbReference type="EMBL" id="JAAKFY010000025">
    <property type="protein sequence ID" value="KAF3834967.1"/>
    <property type="molecule type" value="Genomic_DNA"/>
</dbReference>
<name>A0A7J5XEC3_DISMA</name>
<organism evidence="1 2">
    <name type="scientific">Dissostichus mawsoni</name>
    <name type="common">Antarctic cod</name>
    <dbReference type="NCBI Taxonomy" id="36200"/>
    <lineage>
        <taxon>Eukaryota</taxon>
        <taxon>Metazoa</taxon>
        <taxon>Chordata</taxon>
        <taxon>Craniata</taxon>
        <taxon>Vertebrata</taxon>
        <taxon>Euteleostomi</taxon>
        <taxon>Actinopterygii</taxon>
        <taxon>Neopterygii</taxon>
        <taxon>Teleostei</taxon>
        <taxon>Neoteleostei</taxon>
        <taxon>Acanthomorphata</taxon>
        <taxon>Eupercaria</taxon>
        <taxon>Perciformes</taxon>
        <taxon>Notothenioidei</taxon>
        <taxon>Nototheniidae</taxon>
        <taxon>Dissostichus</taxon>
    </lineage>
</organism>
<evidence type="ECO:0000313" key="2">
    <source>
        <dbReference type="Proteomes" id="UP000518266"/>
    </source>
</evidence>
<dbReference type="AlphaFoldDB" id="A0A7J5XEC3"/>
<comment type="caution">
    <text evidence="1">The sequence shown here is derived from an EMBL/GenBank/DDBJ whole genome shotgun (WGS) entry which is preliminary data.</text>
</comment>
<sequence>MMVDVSVISLDTCSQSWGGIPSDGDSGGPLVCDGIAVGVLTRKVAGNKKQIIALPPSNMHIQENKTCHVAGWGFIMTGGGVVDS</sequence>
<dbReference type="Proteomes" id="UP000518266">
    <property type="component" value="Unassembled WGS sequence"/>
</dbReference>
<protein>
    <recommendedName>
        <fullName evidence="3">Peptidase S1 domain-containing protein</fullName>
    </recommendedName>
</protein>
<gene>
    <name evidence="1" type="ORF">F7725_027525</name>
</gene>
<proteinExistence type="predicted"/>
<dbReference type="SUPFAM" id="SSF50494">
    <property type="entry name" value="Trypsin-like serine proteases"/>
    <property type="match status" value="1"/>
</dbReference>
<accession>A0A7J5XEC3</accession>
<evidence type="ECO:0008006" key="3">
    <source>
        <dbReference type="Google" id="ProtNLM"/>
    </source>
</evidence>
<keyword evidence="2" id="KW-1185">Reference proteome</keyword>
<reference evidence="1 2" key="1">
    <citation type="submission" date="2020-03" db="EMBL/GenBank/DDBJ databases">
        <title>Dissostichus mawsoni Genome sequencing and assembly.</title>
        <authorList>
            <person name="Park H."/>
        </authorList>
    </citation>
    <scope>NUCLEOTIDE SEQUENCE [LARGE SCALE GENOMIC DNA]</scope>
    <source>
        <strain evidence="1">DM0001</strain>
        <tissue evidence="1">Muscle</tissue>
    </source>
</reference>
<dbReference type="InterPro" id="IPR009003">
    <property type="entry name" value="Peptidase_S1_PA"/>
</dbReference>
<evidence type="ECO:0000313" key="1">
    <source>
        <dbReference type="EMBL" id="KAF3834967.1"/>
    </source>
</evidence>